<evidence type="ECO:0000256" key="7">
    <source>
        <dbReference type="ARBA" id="ARBA00048778"/>
    </source>
</evidence>
<evidence type="ECO:0000313" key="11">
    <source>
        <dbReference type="Proteomes" id="UP000243723"/>
    </source>
</evidence>
<feature type="region of interest" description="Disordered" evidence="8">
    <location>
        <begin position="404"/>
        <end position="446"/>
    </location>
</feature>
<keyword evidence="11" id="KW-1185">Reference proteome</keyword>
<gene>
    <name evidence="10" type="ORF">B9Z65_2116</name>
</gene>
<evidence type="ECO:0000313" key="10">
    <source>
        <dbReference type="EMBL" id="PSK37374.1"/>
    </source>
</evidence>
<name>A0A2P7YN25_9PEZI</name>
<dbReference type="GO" id="GO:0016887">
    <property type="term" value="F:ATP hydrolysis activity"/>
    <property type="evidence" value="ECO:0007669"/>
    <property type="project" value="InterPro"/>
</dbReference>
<dbReference type="FunFam" id="3.40.50.300:FF:000149">
    <property type="entry name" value="Nuclear valosin-containing protein-like"/>
    <property type="match status" value="1"/>
</dbReference>
<dbReference type="InterPro" id="IPR003593">
    <property type="entry name" value="AAA+_ATPase"/>
</dbReference>
<dbReference type="InterPro" id="IPR027417">
    <property type="entry name" value="P-loop_NTPase"/>
</dbReference>
<dbReference type="GO" id="GO:0005524">
    <property type="term" value="F:ATP binding"/>
    <property type="evidence" value="ECO:0007669"/>
    <property type="project" value="UniProtKB-KW"/>
</dbReference>
<evidence type="ECO:0000256" key="8">
    <source>
        <dbReference type="SAM" id="MobiDB-lite"/>
    </source>
</evidence>
<feature type="domain" description="AAA+ ATPase" evidence="9">
    <location>
        <begin position="554"/>
        <end position="690"/>
    </location>
</feature>
<evidence type="ECO:0000256" key="5">
    <source>
        <dbReference type="ARBA" id="ARBA00032509"/>
    </source>
</evidence>
<dbReference type="PANTHER" id="PTHR23077:SF171">
    <property type="entry name" value="NUCLEAR VALOSIN-CONTAINING PROTEIN-LIKE"/>
    <property type="match status" value="1"/>
</dbReference>
<dbReference type="InterPro" id="IPR003959">
    <property type="entry name" value="ATPase_AAA_core"/>
</dbReference>
<evidence type="ECO:0000256" key="6">
    <source>
        <dbReference type="ARBA" id="ARBA00034532"/>
    </source>
</evidence>
<dbReference type="InterPro" id="IPR050168">
    <property type="entry name" value="AAA_ATPase_domain"/>
</dbReference>
<feature type="compositionally biased region" description="Acidic residues" evidence="8">
    <location>
        <begin position="68"/>
        <end position="79"/>
    </location>
</feature>
<organism evidence="10 11">
    <name type="scientific">Elsinoe australis</name>
    <dbReference type="NCBI Taxonomy" id="40998"/>
    <lineage>
        <taxon>Eukaryota</taxon>
        <taxon>Fungi</taxon>
        <taxon>Dikarya</taxon>
        <taxon>Ascomycota</taxon>
        <taxon>Pezizomycotina</taxon>
        <taxon>Dothideomycetes</taxon>
        <taxon>Dothideomycetidae</taxon>
        <taxon>Myriangiales</taxon>
        <taxon>Elsinoaceae</taxon>
        <taxon>Elsinoe</taxon>
    </lineage>
</organism>
<dbReference type="OrthoDB" id="27435at2759"/>
<comment type="similarity">
    <text evidence="1">Belongs to the AAA ATPase family.</text>
</comment>
<dbReference type="SMART" id="SM00382">
    <property type="entry name" value="AAA"/>
    <property type="match status" value="2"/>
</dbReference>
<keyword evidence="4" id="KW-0067">ATP-binding</keyword>
<feature type="compositionally biased region" description="Low complexity" evidence="8">
    <location>
        <begin position="407"/>
        <end position="419"/>
    </location>
</feature>
<dbReference type="Gene3D" id="1.10.8.60">
    <property type="match status" value="2"/>
</dbReference>
<dbReference type="GO" id="GO:0003723">
    <property type="term" value="F:RNA binding"/>
    <property type="evidence" value="ECO:0007669"/>
    <property type="project" value="TreeGrafter"/>
</dbReference>
<evidence type="ECO:0000256" key="2">
    <source>
        <dbReference type="ARBA" id="ARBA00022593"/>
    </source>
</evidence>
<keyword evidence="3" id="KW-0547">Nucleotide-binding</keyword>
<comment type="caution">
    <text evidence="10">The sequence shown here is derived from an EMBL/GenBank/DDBJ whole genome shotgun (WGS) entry which is preliminary data.</text>
</comment>
<dbReference type="PROSITE" id="PS00674">
    <property type="entry name" value="AAA"/>
    <property type="match status" value="1"/>
</dbReference>
<evidence type="ECO:0000256" key="1">
    <source>
        <dbReference type="ARBA" id="ARBA00006914"/>
    </source>
</evidence>
<feature type="compositionally biased region" description="Polar residues" evidence="8">
    <location>
        <begin position="420"/>
        <end position="445"/>
    </location>
</feature>
<evidence type="ECO:0000256" key="3">
    <source>
        <dbReference type="ARBA" id="ARBA00022741"/>
    </source>
</evidence>
<dbReference type="GO" id="GO:1990275">
    <property type="term" value="F:preribosome binding"/>
    <property type="evidence" value="ECO:0007669"/>
    <property type="project" value="TreeGrafter"/>
</dbReference>
<accession>A0A2P7YN25</accession>
<dbReference type="Pfam" id="PF00004">
    <property type="entry name" value="AAA"/>
    <property type="match status" value="2"/>
</dbReference>
<dbReference type="InterPro" id="IPR041569">
    <property type="entry name" value="AAA_lid_3"/>
</dbReference>
<evidence type="ECO:0000259" key="9">
    <source>
        <dbReference type="SMART" id="SM00382"/>
    </source>
</evidence>
<dbReference type="GO" id="GO:0007031">
    <property type="term" value="P:peroxisome organization"/>
    <property type="evidence" value="ECO:0007669"/>
    <property type="project" value="UniProtKB-KW"/>
</dbReference>
<evidence type="ECO:0000256" key="4">
    <source>
        <dbReference type="ARBA" id="ARBA00022840"/>
    </source>
</evidence>
<protein>
    <recommendedName>
        <fullName evidence="6">Peroxisomal ATPase PEX1</fullName>
    </recommendedName>
    <alternativeName>
        <fullName evidence="5">Peroxin-1</fullName>
    </alternativeName>
</protein>
<dbReference type="FunFam" id="3.40.50.300:FF:000365">
    <property type="entry name" value="Ribosome biogenesis ATPase RIX7"/>
    <property type="match status" value="1"/>
</dbReference>
<dbReference type="Gene3D" id="3.40.50.300">
    <property type="entry name" value="P-loop containing nucleotide triphosphate hydrolases"/>
    <property type="match status" value="2"/>
</dbReference>
<sequence length="786" mass="85506">MPGRRGGGGIQQGLDSEVYTIVIRLLEDPKLEATVPSLWHAIQRSNSSLKRKPKKLVESSLERVLDSLAEDEPDSEAELDERQRKSQPPEEVNLMNRALTGAWKTTAPTTNTPVLTPAANGSQSIPGSPKQASAEPRKKRKRDERDESKLVRLPPPSVRFEDIGGVDEIVERMEEIIALPMLKPSLYTQMSLPLPRGVLLHGPPGCGKSLLARACAAETGVPLVEILGPSIVSGMSGESEKQVRDAFDEARRSAPCLLFIDEIDVIAPKRESSQSQMEKRIVAQLLISMDSLEMDNKGEDQKPVIVLAATNRPDSLDPALRRGGRFDTEINMGVPNEKTRALILQALTKDTPLSSDVDFEQLARMTPGFVGADLRDLVGKAGAYTTKLYTGALKEQAAAFEQSGALTTTTPADTTADGTNSSLANMPSRSLGATSDPSDINSSTAMDLDLPLSKSTAMNPTNPKIHSYRLLTSRLRNTQLPEPAGFTSPSLKMDSFLSVLPSIIPSSKREGFATIPDTTWSNIGALKLVREELEISIVDAIRYPDRYASLGLTAPAGVLLWGPPGCGKTLLAKAVANESKANFISVKGPELLNKFVGESERALRTVFTRARSSVPCIIFFDELDALVPRRDEAGSEASARVVNTLLTELDGLSSREGIYVIAATNRPDIIDDAMLRPGRLETLLFVDLPGPEERAEILEALVGPKRKRGAWPGVEDLAQLARSERCERFSGADLDSLTRKAGMMALRRRSGSVLLEDFEGAVKEVKPSVSSMERYERLKERFGVRV</sequence>
<dbReference type="GO" id="GO:0005634">
    <property type="term" value="C:nucleus"/>
    <property type="evidence" value="ECO:0007669"/>
    <property type="project" value="TreeGrafter"/>
</dbReference>
<feature type="domain" description="AAA+ ATPase" evidence="9">
    <location>
        <begin position="194"/>
        <end position="336"/>
    </location>
</feature>
<dbReference type="Pfam" id="PF17862">
    <property type="entry name" value="AAA_lid_3"/>
    <property type="match status" value="2"/>
</dbReference>
<dbReference type="Proteomes" id="UP000243723">
    <property type="component" value="Unassembled WGS sequence"/>
</dbReference>
<dbReference type="GO" id="GO:0042254">
    <property type="term" value="P:ribosome biogenesis"/>
    <property type="evidence" value="ECO:0007669"/>
    <property type="project" value="TreeGrafter"/>
</dbReference>
<dbReference type="EMBL" id="NHZQ01000412">
    <property type="protein sequence ID" value="PSK37374.1"/>
    <property type="molecule type" value="Genomic_DNA"/>
</dbReference>
<proteinExistence type="inferred from homology"/>
<dbReference type="AlphaFoldDB" id="A0A2P7YN25"/>
<dbReference type="SUPFAM" id="SSF52540">
    <property type="entry name" value="P-loop containing nucleoside triphosphate hydrolases"/>
    <property type="match status" value="2"/>
</dbReference>
<dbReference type="InterPro" id="IPR003960">
    <property type="entry name" value="ATPase_AAA_CS"/>
</dbReference>
<dbReference type="PANTHER" id="PTHR23077">
    <property type="entry name" value="AAA-FAMILY ATPASE"/>
    <property type="match status" value="1"/>
</dbReference>
<comment type="catalytic activity">
    <reaction evidence="7">
        <text>ATP + H2O = ADP + phosphate + H(+)</text>
        <dbReference type="Rhea" id="RHEA:13065"/>
        <dbReference type="ChEBI" id="CHEBI:15377"/>
        <dbReference type="ChEBI" id="CHEBI:15378"/>
        <dbReference type="ChEBI" id="CHEBI:30616"/>
        <dbReference type="ChEBI" id="CHEBI:43474"/>
        <dbReference type="ChEBI" id="CHEBI:456216"/>
    </reaction>
    <physiologicalReaction direction="left-to-right" evidence="7">
        <dbReference type="Rhea" id="RHEA:13066"/>
    </physiologicalReaction>
</comment>
<keyword evidence="2" id="KW-0962">Peroxisome biogenesis</keyword>
<feature type="region of interest" description="Disordered" evidence="8">
    <location>
        <begin position="65"/>
        <end position="152"/>
    </location>
</feature>
<dbReference type="STRING" id="40998.A0A2P7YN25"/>
<reference evidence="10 11" key="1">
    <citation type="submission" date="2017-05" db="EMBL/GenBank/DDBJ databases">
        <title>Draft genome sequence of Elsinoe australis.</title>
        <authorList>
            <person name="Cheng Q."/>
        </authorList>
    </citation>
    <scope>NUCLEOTIDE SEQUENCE [LARGE SCALE GENOMIC DNA]</scope>
    <source>
        <strain evidence="10 11">NL1</strain>
    </source>
</reference>
<feature type="compositionally biased region" description="Low complexity" evidence="8">
    <location>
        <begin position="100"/>
        <end position="119"/>
    </location>
</feature>